<proteinExistence type="predicted"/>
<name>A0A356W378_9PROT</name>
<dbReference type="Proteomes" id="UP000263957">
    <property type="component" value="Unassembled WGS sequence"/>
</dbReference>
<keyword evidence="2" id="KW-0456">Lyase</keyword>
<feature type="domain" description="Anthranilate synthase component I N-terminal" evidence="1">
    <location>
        <begin position="14"/>
        <end position="113"/>
    </location>
</feature>
<protein>
    <submittedName>
        <fullName evidence="2">Anthranilate synthase component I</fullName>
        <ecNumber evidence="2">4.1.3.27</ecNumber>
    </submittedName>
</protein>
<gene>
    <name evidence="2" type="ORF">DD728_02530</name>
</gene>
<sequence>MSTAQLIVRRRIGDIETPVAAMLKLGAETPGSFLFESIAGGERLGRYSFIGLEPDRWFRILDGKAQIASDAEFSDARTLEAGPVEALKAFARDARAEADEALPPMASGAFGYV</sequence>
<dbReference type="AlphaFoldDB" id="A0A356W378"/>
<feature type="non-terminal residue" evidence="2">
    <location>
        <position position="113"/>
    </location>
</feature>
<dbReference type="EMBL" id="DOGS01000058">
    <property type="protein sequence ID" value="HBQ47753.1"/>
    <property type="molecule type" value="Genomic_DNA"/>
</dbReference>
<organism evidence="2 3">
    <name type="scientific">Hyphomonas atlantica</name>
    <dbReference type="NCBI Taxonomy" id="1280948"/>
    <lineage>
        <taxon>Bacteria</taxon>
        <taxon>Pseudomonadati</taxon>
        <taxon>Pseudomonadota</taxon>
        <taxon>Alphaproteobacteria</taxon>
        <taxon>Hyphomonadales</taxon>
        <taxon>Hyphomonadaceae</taxon>
        <taxon>Hyphomonas</taxon>
    </lineage>
</organism>
<reference evidence="2 3" key="1">
    <citation type="journal article" date="2018" name="Nat. Biotechnol.">
        <title>A standardized bacterial taxonomy based on genome phylogeny substantially revises the tree of life.</title>
        <authorList>
            <person name="Parks D.H."/>
            <person name="Chuvochina M."/>
            <person name="Waite D.W."/>
            <person name="Rinke C."/>
            <person name="Skarshewski A."/>
            <person name="Chaumeil P.A."/>
            <person name="Hugenholtz P."/>
        </authorList>
    </citation>
    <scope>NUCLEOTIDE SEQUENCE [LARGE SCALE GENOMIC DNA]</scope>
    <source>
        <strain evidence="2">UBA10378</strain>
    </source>
</reference>
<dbReference type="InterPro" id="IPR006805">
    <property type="entry name" value="Anth_synth_I_N"/>
</dbReference>
<dbReference type="GO" id="GO:0004049">
    <property type="term" value="F:anthranilate synthase activity"/>
    <property type="evidence" value="ECO:0007669"/>
    <property type="project" value="UniProtKB-EC"/>
</dbReference>
<dbReference type="Gene3D" id="3.60.120.10">
    <property type="entry name" value="Anthranilate synthase"/>
    <property type="match status" value="1"/>
</dbReference>
<evidence type="ECO:0000313" key="3">
    <source>
        <dbReference type="Proteomes" id="UP000263957"/>
    </source>
</evidence>
<comment type="caution">
    <text evidence="2">The sequence shown here is derived from an EMBL/GenBank/DDBJ whole genome shotgun (WGS) entry which is preliminary data.</text>
</comment>
<evidence type="ECO:0000259" key="1">
    <source>
        <dbReference type="Pfam" id="PF04715"/>
    </source>
</evidence>
<dbReference type="Pfam" id="PF04715">
    <property type="entry name" value="Anth_synt_I_N"/>
    <property type="match status" value="1"/>
</dbReference>
<accession>A0A356W378</accession>
<dbReference type="SUPFAM" id="SSF56322">
    <property type="entry name" value="ADC synthase"/>
    <property type="match status" value="1"/>
</dbReference>
<dbReference type="EC" id="4.1.3.27" evidence="2"/>
<dbReference type="InterPro" id="IPR005801">
    <property type="entry name" value="ADC_synthase"/>
</dbReference>
<evidence type="ECO:0000313" key="2">
    <source>
        <dbReference type="EMBL" id="HBQ47753.1"/>
    </source>
</evidence>